<accession>A0ABW1EI40</accession>
<name>A0ABW1EI40_9BACT</name>
<dbReference type="PANTHER" id="PTHR33154:SF12">
    <property type="entry name" value="TRANSCRIPTIONAL REGULATORY PROTEIN"/>
    <property type="match status" value="1"/>
</dbReference>
<organism evidence="6 7">
    <name type="scientific">Acidicapsa dinghuensis</name>
    <dbReference type="NCBI Taxonomy" id="2218256"/>
    <lineage>
        <taxon>Bacteria</taxon>
        <taxon>Pseudomonadati</taxon>
        <taxon>Acidobacteriota</taxon>
        <taxon>Terriglobia</taxon>
        <taxon>Terriglobales</taxon>
        <taxon>Acidobacteriaceae</taxon>
        <taxon>Acidicapsa</taxon>
    </lineage>
</organism>
<evidence type="ECO:0000256" key="4">
    <source>
        <dbReference type="SAM" id="MobiDB-lite"/>
    </source>
</evidence>
<evidence type="ECO:0000256" key="3">
    <source>
        <dbReference type="ARBA" id="ARBA00023163"/>
    </source>
</evidence>
<dbReference type="InterPro" id="IPR001845">
    <property type="entry name" value="HTH_ArsR_DNA-bd_dom"/>
</dbReference>
<keyword evidence="7" id="KW-1185">Reference proteome</keyword>
<dbReference type="InterPro" id="IPR036388">
    <property type="entry name" value="WH-like_DNA-bd_sf"/>
</dbReference>
<evidence type="ECO:0000259" key="5">
    <source>
        <dbReference type="PROSITE" id="PS50987"/>
    </source>
</evidence>
<dbReference type="SUPFAM" id="SSF46785">
    <property type="entry name" value="Winged helix' DNA-binding domain"/>
    <property type="match status" value="1"/>
</dbReference>
<dbReference type="InterPro" id="IPR036390">
    <property type="entry name" value="WH_DNA-bd_sf"/>
</dbReference>
<protein>
    <submittedName>
        <fullName evidence="6">ArsR/SmtB family transcription factor</fullName>
    </submittedName>
</protein>
<dbReference type="PROSITE" id="PS50987">
    <property type="entry name" value="HTH_ARSR_2"/>
    <property type="match status" value="1"/>
</dbReference>
<evidence type="ECO:0000313" key="7">
    <source>
        <dbReference type="Proteomes" id="UP001596091"/>
    </source>
</evidence>
<feature type="compositionally biased region" description="Basic residues" evidence="4">
    <location>
        <begin position="101"/>
        <end position="124"/>
    </location>
</feature>
<gene>
    <name evidence="6" type="ORF">ACFPT7_16780</name>
</gene>
<evidence type="ECO:0000256" key="1">
    <source>
        <dbReference type="ARBA" id="ARBA00023015"/>
    </source>
</evidence>
<comment type="caution">
    <text evidence="6">The sequence shown here is derived from an EMBL/GenBank/DDBJ whole genome shotgun (WGS) entry which is preliminary data.</text>
</comment>
<keyword evidence="2" id="KW-0238">DNA-binding</keyword>
<evidence type="ECO:0000256" key="2">
    <source>
        <dbReference type="ARBA" id="ARBA00023125"/>
    </source>
</evidence>
<dbReference type="Pfam" id="PF01022">
    <property type="entry name" value="HTH_5"/>
    <property type="match status" value="1"/>
</dbReference>
<dbReference type="InterPro" id="IPR051081">
    <property type="entry name" value="HTH_MetalResp_TranReg"/>
</dbReference>
<keyword evidence="1" id="KW-0805">Transcription regulation</keyword>
<feature type="domain" description="HTH arsR-type" evidence="5">
    <location>
        <begin position="7"/>
        <end position="100"/>
    </location>
</feature>
<sequence length="124" mass="13993">MAKLQPEPKTSELHLTAVLYALSDETRLQIVQSLTWTSEIACGYFDIDMPKSSLSHHFRVLRSAGVIATRKDGTALLNRLRREDLDEKFPGLLDSVLASMSRRKPNLRAKKSSRTPARKSTRVN</sequence>
<dbReference type="PANTHER" id="PTHR33154">
    <property type="entry name" value="TRANSCRIPTIONAL REGULATOR, ARSR FAMILY"/>
    <property type="match status" value="1"/>
</dbReference>
<reference evidence="7" key="1">
    <citation type="journal article" date="2019" name="Int. J. Syst. Evol. Microbiol.">
        <title>The Global Catalogue of Microorganisms (GCM) 10K type strain sequencing project: providing services to taxonomists for standard genome sequencing and annotation.</title>
        <authorList>
            <consortium name="The Broad Institute Genomics Platform"/>
            <consortium name="The Broad Institute Genome Sequencing Center for Infectious Disease"/>
            <person name="Wu L."/>
            <person name="Ma J."/>
        </authorList>
    </citation>
    <scope>NUCLEOTIDE SEQUENCE [LARGE SCALE GENOMIC DNA]</scope>
    <source>
        <strain evidence="7">JCM 4087</strain>
    </source>
</reference>
<dbReference type="EMBL" id="JBHSPH010000008">
    <property type="protein sequence ID" value="MFC5863962.1"/>
    <property type="molecule type" value="Genomic_DNA"/>
</dbReference>
<dbReference type="CDD" id="cd00090">
    <property type="entry name" value="HTH_ARSR"/>
    <property type="match status" value="1"/>
</dbReference>
<dbReference type="Gene3D" id="1.10.10.10">
    <property type="entry name" value="Winged helix-like DNA-binding domain superfamily/Winged helix DNA-binding domain"/>
    <property type="match status" value="1"/>
</dbReference>
<dbReference type="PRINTS" id="PR00778">
    <property type="entry name" value="HTHARSR"/>
</dbReference>
<dbReference type="InterPro" id="IPR011991">
    <property type="entry name" value="ArsR-like_HTH"/>
</dbReference>
<keyword evidence="3" id="KW-0804">Transcription</keyword>
<dbReference type="RefSeq" id="WP_263341163.1">
    <property type="nucleotide sequence ID" value="NZ_JAGSYH010000006.1"/>
</dbReference>
<dbReference type="SMART" id="SM00418">
    <property type="entry name" value="HTH_ARSR"/>
    <property type="match status" value="1"/>
</dbReference>
<dbReference type="Proteomes" id="UP001596091">
    <property type="component" value="Unassembled WGS sequence"/>
</dbReference>
<proteinExistence type="predicted"/>
<feature type="region of interest" description="Disordered" evidence="4">
    <location>
        <begin position="100"/>
        <end position="124"/>
    </location>
</feature>
<evidence type="ECO:0000313" key="6">
    <source>
        <dbReference type="EMBL" id="MFC5863962.1"/>
    </source>
</evidence>